<dbReference type="Proteomes" id="UP001299068">
    <property type="component" value="Unassembled WGS sequence"/>
</dbReference>
<accession>A0ABS7KW73</accession>
<dbReference type="PANTHER" id="PTHR36180:SF2">
    <property type="entry name" value="BRO FAMILY PROTEIN"/>
    <property type="match status" value="1"/>
</dbReference>
<comment type="caution">
    <text evidence="2">The sequence shown here is derived from an EMBL/GenBank/DDBJ whole genome shotgun (WGS) entry which is preliminary data.</text>
</comment>
<evidence type="ECO:0000313" key="3">
    <source>
        <dbReference type="Proteomes" id="UP001299068"/>
    </source>
</evidence>
<feature type="domain" description="Bro-N" evidence="1">
    <location>
        <begin position="1"/>
        <end position="114"/>
    </location>
</feature>
<organism evidence="2 3">
    <name type="scientific">Clostridium sardiniense</name>
    <name type="common">Clostridium absonum</name>
    <dbReference type="NCBI Taxonomy" id="29369"/>
    <lineage>
        <taxon>Bacteria</taxon>
        <taxon>Bacillati</taxon>
        <taxon>Bacillota</taxon>
        <taxon>Clostridia</taxon>
        <taxon>Eubacteriales</taxon>
        <taxon>Clostridiaceae</taxon>
        <taxon>Clostridium</taxon>
    </lineage>
</organism>
<keyword evidence="3" id="KW-1185">Reference proteome</keyword>
<gene>
    <name evidence="2" type="ORF">K5V21_06300</name>
</gene>
<dbReference type="InterPro" id="IPR003497">
    <property type="entry name" value="BRO_N_domain"/>
</dbReference>
<dbReference type="RefSeq" id="WP_221860041.1">
    <property type="nucleotide sequence ID" value="NZ_JAIKTU010000004.1"/>
</dbReference>
<dbReference type="Pfam" id="PF02498">
    <property type="entry name" value="Bro-N"/>
    <property type="match status" value="1"/>
</dbReference>
<name>A0ABS7KW73_CLOSR</name>
<proteinExistence type="predicted"/>
<protein>
    <submittedName>
        <fullName evidence="2">Phage antirepressor KilAC domain-containing protein</fullName>
    </submittedName>
</protein>
<dbReference type="Pfam" id="PF03374">
    <property type="entry name" value="ANT"/>
    <property type="match status" value="1"/>
</dbReference>
<dbReference type="PROSITE" id="PS51750">
    <property type="entry name" value="BRO_N"/>
    <property type="match status" value="1"/>
</dbReference>
<dbReference type="InterPro" id="IPR005039">
    <property type="entry name" value="Ant_C"/>
</dbReference>
<evidence type="ECO:0000259" key="1">
    <source>
        <dbReference type="PROSITE" id="PS51750"/>
    </source>
</evidence>
<dbReference type="PANTHER" id="PTHR36180">
    <property type="entry name" value="DNA-BINDING PROTEIN-RELATED-RELATED"/>
    <property type="match status" value="1"/>
</dbReference>
<dbReference type="EMBL" id="JAIKTU010000004">
    <property type="protein sequence ID" value="MBY0755063.1"/>
    <property type="molecule type" value="Genomic_DNA"/>
</dbReference>
<reference evidence="2 3" key="1">
    <citation type="journal article" date="2021" name="Cell Host Microbe">
        <title>in vivo commensal control of Clostridioides difficile virulence.</title>
        <authorList>
            <person name="Girinathan B.P."/>
            <person name="Dibenedetto N."/>
            <person name="Worley J.N."/>
            <person name="Peltier J."/>
            <person name="Arrieta-Ortiz M.L."/>
            <person name="Rupa Christinal Immanuel S."/>
            <person name="Lavin R."/>
            <person name="Delaney M.L."/>
            <person name="Cummins C."/>
            <person name="Hoffmann M."/>
            <person name="Luo Y."/>
            <person name="Gonzalez-Escalona N."/>
            <person name="Allard M."/>
            <person name="Onderdonk A.B."/>
            <person name="Gerber G.K."/>
            <person name="Sonenshein A.L."/>
            <person name="Baliga N."/>
            <person name="Dupuy B."/>
            <person name="Bry L."/>
        </authorList>
    </citation>
    <scope>NUCLEOTIDE SEQUENCE [LARGE SCALE GENOMIC DNA]</scope>
    <source>
        <strain evidence="2 3">DSM 599</strain>
    </source>
</reference>
<evidence type="ECO:0000313" key="2">
    <source>
        <dbReference type="EMBL" id="MBY0755063.1"/>
    </source>
</evidence>
<sequence length="261" mass="30113">MNNLMIFENKPVEVFELKGQVLFNPYHCGECLDLTEEGIKSAIKRMNSNQVIKLKNVDISKGSNKPFRKLHNTGENFLTESGVYKLIFKSHKKEAEKFQDWVTDEVLPQIRKTGGYIPLDEQMDDEEFMARALEVAHRTLKKKDGLLKAKTEELEEKNRFINQIAVSENSLKVEDVAQLASKDGIKIGRNRLWAKLREWGLIKQNSKYDPKQKYIDNGYFEVVEGAKETYKGVFTYKTTKVTGRGQVYIINKLIKESKINA</sequence>
<dbReference type="SMART" id="SM01040">
    <property type="entry name" value="Bro-N"/>
    <property type="match status" value="1"/>
</dbReference>